<evidence type="ECO:0000256" key="4">
    <source>
        <dbReference type="ARBA" id="ARBA00022723"/>
    </source>
</evidence>
<dbReference type="InterPro" id="IPR016192">
    <property type="entry name" value="APOBEC/CMP_deaminase_Zn-bd"/>
</dbReference>
<dbReference type="PANTHER" id="PTHR11079">
    <property type="entry name" value="CYTOSINE DEAMINASE FAMILY MEMBER"/>
    <property type="match status" value="1"/>
</dbReference>
<comment type="function">
    <text evidence="8">Catalyzes the deamination of adenosine to inosine at the wobble position 34 of tRNA(Arg2).</text>
</comment>
<comment type="cofactor">
    <cofactor evidence="8">
        <name>Zn(2+)</name>
        <dbReference type="ChEBI" id="CHEBI:29105"/>
    </cofactor>
    <text evidence="8">Binds 1 zinc ion per subunit.</text>
</comment>
<proteinExistence type="inferred from homology"/>
<feature type="active site" description="Proton donor" evidence="8">
    <location>
        <position position="54"/>
    </location>
</feature>
<dbReference type="CDD" id="cd01285">
    <property type="entry name" value="nucleoside_deaminase"/>
    <property type="match status" value="1"/>
</dbReference>
<dbReference type="InterPro" id="IPR002125">
    <property type="entry name" value="CMP_dCMP_dom"/>
</dbReference>
<dbReference type="HAMAP" id="MF_00972">
    <property type="entry name" value="tRNA_aden_deaminase"/>
    <property type="match status" value="1"/>
</dbReference>
<dbReference type="PROSITE" id="PS51747">
    <property type="entry name" value="CYT_DCMP_DEAMINASES_2"/>
    <property type="match status" value="1"/>
</dbReference>
<dbReference type="NCBIfam" id="NF008113">
    <property type="entry name" value="PRK10860.1"/>
    <property type="match status" value="1"/>
</dbReference>
<dbReference type="Gene3D" id="3.40.140.10">
    <property type="entry name" value="Cytidine Deaminase, domain 2"/>
    <property type="match status" value="1"/>
</dbReference>
<dbReference type="InterPro" id="IPR016193">
    <property type="entry name" value="Cytidine_deaminase-like"/>
</dbReference>
<feature type="binding site" evidence="8">
    <location>
        <position position="52"/>
    </location>
    <ligand>
        <name>Zn(2+)</name>
        <dbReference type="ChEBI" id="CHEBI:29105"/>
        <note>catalytic</note>
    </ligand>
</feature>
<keyword evidence="11" id="KW-1185">Reference proteome</keyword>
<comment type="caution">
    <text evidence="10">The sequence shown here is derived from an EMBL/GenBank/DDBJ whole genome shotgun (WGS) entry which is preliminary data.</text>
</comment>
<comment type="similarity">
    <text evidence="1">Belongs to the cytidine and deoxycytidylate deaminase family. ADAT2 subfamily.</text>
</comment>
<dbReference type="GO" id="GO:0052717">
    <property type="term" value="F:tRNA-specific adenosine-34 deaminase activity"/>
    <property type="evidence" value="ECO:0007669"/>
    <property type="project" value="UniProtKB-EC"/>
</dbReference>
<dbReference type="InterPro" id="IPR028883">
    <property type="entry name" value="tRNA_aden_deaminase"/>
</dbReference>
<evidence type="ECO:0000256" key="8">
    <source>
        <dbReference type="HAMAP-Rule" id="MF_00972"/>
    </source>
</evidence>
<keyword evidence="6 8" id="KW-0862">Zinc</keyword>
<evidence type="ECO:0000256" key="7">
    <source>
        <dbReference type="ARBA" id="ARBA00048045"/>
    </source>
</evidence>
<organism evidence="10 11">
    <name type="scientific">Variovorax robiniae</name>
    <dbReference type="NCBI Taxonomy" id="1836199"/>
    <lineage>
        <taxon>Bacteria</taxon>
        <taxon>Pseudomonadati</taxon>
        <taxon>Pseudomonadota</taxon>
        <taxon>Betaproteobacteria</taxon>
        <taxon>Burkholderiales</taxon>
        <taxon>Comamonadaceae</taxon>
        <taxon>Variovorax</taxon>
    </lineage>
</organism>
<evidence type="ECO:0000256" key="2">
    <source>
        <dbReference type="ARBA" id="ARBA00011738"/>
    </source>
</evidence>
<feature type="binding site" evidence="8">
    <location>
        <position position="85"/>
    </location>
    <ligand>
        <name>Zn(2+)</name>
        <dbReference type="ChEBI" id="CHEBI:29105"/>
        <note>catalytic</note>
    </ligand>
</feature>
<evidence type="ECO:0000313" key="10">
    <source>
        <dbReference type="EMBL" id="MEJ8853516.1"/>
    </source>
</evidence>
<name>A0ABU8X1B4_9BURK</name>
<accession>A0ABU8X1B4</accession>
<comment type="catalytic activity">
    <reaction evidence="7 8">
        <text>adenosine(34) in tRNA + H2O + H(+) = inosine(34) in tRNA + NH4(+)</text>
        <dbReference type="Rhea" id="RHEA:43168"/>
        <dbReference type="Rhea" id="RHEA-COMP:10373"/>
        <dbReference type="Rhea" id="RHEA-COMP:10374"/>
        <dbReference type="ChEBI" id="CHEBI:15377"/>
        <dbReference type="ChEBI" id="CHEBI:15378"/>
        <dbReference type="ChEBI" id="CHEBI:28938"/>
        <dbReference type="ChEBI" id="CHEBI:74411"/>
        <dbReference type="ChEBI" id="CHEBI:82852"/>
        <dbReference type="EC" id="3.5.4.33"/>
    </reaction>
</comment>
<dbReference type="SUPFAM" id="SSF53474">
    <property type="entry name" value="alpha/beta-Hydrolases"/>
    <property type="match status" value="1"/>
</dbReference>
<dbReference type="EMBL" id="JBBKZS010000001">
    <property type="protein sequence ID" value="MEJ8853516.1"/>
    <property type="molecule type" value="Genomic_DNA"/>
</dbReference>
<evidence type="ECO:0000256" key="5">
    <source>
        <dbReference type="ARBA" id="ARBA00022801"/>
    </source>
</evidence>
<keyword evidence="5 8" id="KW-0378">Hydrolase</keyword>
<dbReference type="PROSITE" id="PS00903">
    <property type="entry name" value="CYT_DCMP_DEAMINASES_1"/>
    <property type="match status" value="1"/>
</dbReference>
<feature type="binding site" evidence="8">
    <location>
        <position position="82"/>
    </location>
    <ligand>
        <name>Zn(2+)</name>
        <dbReference type="ChEBI" id="CHEBI:29105"/>
        <note>catalytic</note>
    </ligand>
</feature>
<dbReference type="RefSeq" id="WP_340333603.1">
    <property type="nucleotide sequence ID" value="NZ_JBBKZS010000001.1"/>
</dbReference>
<feature type="domain" description="CMP/dCMP-type deaminase" evidence="9">
    <location>
        <begin position="1"/>
        <end position="112"/>
    </location>
</feature>
<reference evidence="10 11" key="1">
    <citation type="submission" date="2024-03" db="EMBL/GenBank/DDBJ databases">
        <title>Novel species of the genus Variovorax.</title>
        <authorList>
            <person name="Liu Q."/>
            <person name="Xin Y.-H."/>
        </authorList>
    </citation>
    <scope>NUCLEOTIDE SEQUENCE [LARGE SCALE GENOMIC DNA]</scope>
    <source>
        <strain evidence="10 11">KACC 18901</strain>
    </source>
</reference>
<keyword evidence="4 8" id="KW-0479">Metal-binding</keyword>
<dbReference type="InterPro" id="IPR029058">
    <property type="entry name" value="AB_hydrolase_fold"/>
</dbReference>
<dbReference type="Gene3D" id="3.40.50.1820">
    <property type="entry name" value="alpha/beta hydrolase"/>
    <property type="match status" value="1"/>
</dbReference>
<dbReference type="SUPFAM" id="SSF53927">
    <property type="entry name" value="Cytidine deaminase-like"/>
    <property type="match status" value="1"/>
</dbReference>
<keyword evidence="3 8" id="KW-0819">tRNA processing</keyword>
<evidence type="ECO:0000256" key="3">
    <source>
        <dbReference type="ARBA" id="ARBA00022694"/>
    </source>
</evidence>
<sequence length="363" mass="39054">MTDDDWMQRALEEARAAAAAGEVPVGAVVVKDGALLASGRNTPIAQHDPSGHAEINALRAAARALGNYRLEDCTLYVTLEPCAMCAGAMLHARLARVVFGAADPKTGAAGSVVDLFAQPRLNHQTKVQGGVCAAACATTLQEFFRARRVEAREQAQPLRDDALRTPDARFTDLPDWPWTARYFSDLPSLAGWRLHFVDEGPRDAPLAVVALHDAGQWGYLYRHLVARLAAFDGPRVLVPDLIGFGRSDKPKRASVHSLEWHATVIREWIERLELPRVLLVHAADDATLAALVASSLPAARLAACLPVQTQPDAASAQAWSAPYVDAGYQAGLRAWPVKRGALRDLSPAEAARAAQAAMGYFAP</sequence>
<evidence type="ECO:0000313" key="11">
    <source>
        <dbReference type="Proteomes" id="UP001367030"/>
    </source>
</evidence>
<gene>
    <name evidence="8 10" type="primary">tadA</name>
    <name evidence="10" type="ORF">WKW79_02990</name>
</gene>
<dbReference type="InterPro" id="IPR058535">
    <property type="entry name" value="MafB19-deam"/>
</dbReference>
<comment type="subunit">
    <text evidence="2 8">Homodimer.</text>
</comment>
<dbReference type="EC" id="3.5.4.33" evidence="8"/>
<evidence type="ECO:0000256" key="1">
    <source>
        <dbReference type="ARBA" id="ARBA00010669"/>
    </source>
</evidence>
<dbReference type="Pfam" id="PF14437">
    <property type="entry name" value="MafB19-deam"/>
    <property type="match status" value="1"/>
</dbReference>
<dbReference type="PANTHER" id="PTHR11079:SF202">
    <property type="entry name" value="TRNA-SPECIFIC ADENOSINE DEAMINASE"/>
    <property type="match status" value="1"/>
</dbReference>
<dbReference type="Proteomes" id="UP001367030">
    <property type="component" value="Unassembled WGS sequence"/>
</dbReference>
<evidence type="ECO:0000259" key="9">
    <source>
        <dbReference type="PROSITE" id="PS51747"/>
    </source>
</evidence>
<protein>
    <recommendedName>
        <fullName evidence="8">tRNA-specific adenosine deaminase</fullName>
        <ecNumber evidence="8">3.5.4.33</ecNumber>
    </recommendedName>
</protein>
<evidence type="ECO:0000256" key="6">
    <source>
        <dbReference type="ARBA" id="ARBA00022833"/>
    </source>
</evidence>